<protein>
    <submittedName>
        <fullName evidence="1">Uncharacterized protein</fullName>
    </submittedName>
</protein>
<dbReference type="EMBL" id="JAKZEL010000001">
    <property type="protein sequence ID" value="KAI4549359.1"/>
    <property type="molecule type" value="Genomic_DNA"/>
</dbReference>
<dbReference type="Proteomes" id="UP001214576">
    <property type="component" value="Unassembled WGS sequence"/>
</dbReference>
<dbReference type="AlphaFoldDB" id="A0AAD4UQH5"/>
<organism evidence="1 2">
    <name type="scientific">Ovis ammon polii</name>
    <dbReference type="NCBI Taxonomy" id="230172"/>
    <lineage>
        <taxon>Eukaryota</taxon>
        <taxon>Metazoa</taxon>
        <taxon>Chordata</taxon>
        <taxon>Craniata</taxon>
        <taxon>Vertebrata</taxon>
        <taxon>Euteleostomi</taxon>
        <taxon>Mammalia</taxon>
        <taxon>Eutheria</taxon>
        <taxon>Laurasiatheria</taxon>
        <taxon>Artiodactyla</taxon>
        <taxon>Ruminantia</taxon>
        <taxon>Pecora</taxon>
        <taxon>Bovidae</taxon>
        <taxon>Caprinae</taxon>
        <taxon>Ovis</taxon>
    </lineage>
</organism>
<name>A0AAD4UQH5_OVIAM</name>
<keyword evidence="2" id="KW-1185">Reference proteome</keyword>
<gene>
    <name evidence="1" type="ORF">MG293_001689</name>
</gene>
<proteinExistence type="predicted"/>
<comment type="caution">
    <text evidence="1">The sequence shown here is derived from an EMBL/GenBank/DDBJ whole genome shotgun (WGS) entry which is preliminary data.</text>
</comment>
<sequence length="171" mass="19267">MMQTVKNPPAMQEILAAGFRIERSKTDTLLFHELHDCKASHLDFLVLNFLMEDNMYDIGKLKIHNYSKPSLRVCCSLLRLLSTVPMNGLGPSITGSGGPWTAILYSYRVSPCLAKTNNISFNSQIQSSFFLSHSNFSKQLTVSVFRFPISLQCTSPLTTLKFSFRQCYGLN</sequence>
<evidence type="ECO:0000313" key="2">
    <source>
        <dbReference type="Proteomes" id="UP001214576"/>
    </source>
</evidence>
<evidence type="ECO:0000313" key="1">
    <source>
        <dbReference type="EMBL" id="KAI4549359.1"/>
    </source>
</evidence>
<accession>A0AAD4UQH5</accession>
<reference evidence="1" key="1">
    <citation type="submission" date="2022-03" db="EMBL/GenBank/DDBJ databases">
        <title>Genomic analyses of argali, domestic sheep and their hybrids provide insights into chromosomal evolution, heterosis and genetic basis of agronomic traits.</title>
        <authorList>
            <person name="Li M."/>
        </authorList>
    </citation>
    <scope>NUCLEOTIDE SEQUENCE</scope>
    <source>
        <strain evidence="1">CAU-MHL-2022a</strain>
        <tissue evidence="1">Skin</tissue>
    </source>
</reference>